<dbReference type="Gene3D" id="3.40.630.10">
    <property type="entry name" value="Zn peptidases"/>
    <property type="match status" value="1"/>
</dbReference>
<feature type="domain" description="Peptidase M14" evidence="5">
    <location>
        <begin position="671"/>
        <end position="951"/>
    </location>
</feature>
<gene>
    <name evidence="6" type="ORF">CAUJ_LOCUS646</name>
</gene>
<dbReference type="PROSITE" id="PS52035">
    <property type="entry name" value="PEPTIDASE_M14"/>
    <property type="match status" value="1"/>
</dbReference>
<dbReference type="Gene3D" id="2.60.40.3120">
    <property type="match status" value="1"/>
</dbReference>
<dbReference type="Pfam" id="PF00246">
    <property type="entry name" value="Peptidase_M14"/>
    <property type="match status" value="1"/>
</dbReference>
<evidence type="ECO:0000256" key="3">
    <source>
        <dbReference type="PROSITE-ProRule" id="PRU01379"/>
    </source>
</evidence>
<proteinExistence type="inferred from homology"/>
<reference evidence="6" key="1">
    <citation type="submission" date="2020-10" db="EMBL/GenBank/DDBJ databases">
        <authorList>
            <person name="Kikuchi T."/>
        </authorList>
    </citation>
    <scope>NUCLEOTIDE SEQUENCE</scope>
    <source>
        <strain evidence="6">NKZ352</strain>
    </source>
</reference>
<evidence type="ECO:0000259" key="5">
    <source>
        <dbReference type="PROSITE" id="PS52035"/>
    </source>
</evidence>
<evidence type="ECO:0000256" key="1">
    <source>
        <dbReference type="ARBA" id="ARBA00001947"/>
    </source>
</evidence>
<evidence type="ECO:0000256" key="2">
    <source>
        <dbReference type="ARBA" id="ARBA00005988"/>
    </source>
</evidence>
<dbReference type="PANTHER" id="PTHR12756">
    <property type="entry name" value="CYTOSOLIC CARBOXYPEPTIDASE"/>
    <property type="match status" value="1"/>
</dbReference>
<comment type="caution">
    <text evidence="6">The sequence shown here is derived from an EMBL/GenBank/DDBJ whole genome shotgun (WGS) entry which is preliminary data.</text>
</comment>
<feature type="active site" description="Proton donor/acceptor" evidence="3">
    <location>
        <position position="915"/>
    </location>
</feature>
<dbReference type="GO" id="GO:0004181">
    <property type="term" value="F:metallocarboxypeptidase activity"/>
    <property type="evidence" value="ECO:0007669"/>
    <property type="project" value="InterPro"/>
</dbReference>
<comment type="cofactor">
    <cofactor evidence="1">
        <name>Zn(2+)</name>
        <dbReference type="ChEBI" id="CHEBI:29105"/>
    </cofactor>
</comment>
<evidence type="ECO:0000313" key="6">
    <source>
        <dbReference type="EMBL" id="CAD6184727.1"/>
    </source>
</evidence>
<feature type="region of interest" description="Disordered" evidence="4">
    <location>
        <begin position="359"/>
        <end position="416"/>
    </location>
</feature>
<dbReference type="InterPro" id="IPR040626">
    <property type="entry name" value="Pepdidase_M14_N"/>
</dbReference>
<dbReference type="GO" id="GO:0008270">
    <property type="term" value="F:zinc ion binding"/>
    <property type="evidence" value="ECO:0007669"/>
    <property type="project" value="InterPro"/>
</dbReference>
<dbReference type="GO" id="GO:0006508">
    <property type="term" value="P:proteolysis"/>
    <property type="evidence" value="ECO:0007669"/>
    <property type="project" value="InterPro"/>
</dbReference>
<feature type="compositionally biased region" description="Acidic residues" evidence="4">
    <location>
        <begin position="388"/>
        <end position="407"/>
    </location>
</feature>
<dbReference type="InterPro" id="IPR050821">
    <property type="entry name" value="Cytosolic_carboxypeptidase"/>
</dbReference>
<sequence>MKNDDSTWSGISEQVGLVIDSATTNSAQAALIAKLERVWTEAERQELYDSFGGKKKKGVPNSGIKKLLSALEEENTDAMMLLLCRIVTTLFEVVKQEGDKKKERGLIKSDVVSTLVRVIRARLHRISAWENAERTVDPVLFQMLYDIDNRLCLKVRVGGLLNVFSRIFCNSKLEQLPRIYYRLFITFLRSPRNAQWMGRQKAMMTKLLSSITVLGRRTRLQLMKDGVVKVAIEILSTFLAAQHTICARFFSGGFFGSSDSDQIRSAQLDVIIGTIALLKTLANNRKARDEMVTLGALTICEKELKNSGEKEENDKRKIKIQDGLCSLSMRCLPSSQLPLENVKSPVGFSLPATCNLPRDSSFDDIRSSDDERVEDDEDFNNSTSMIEQIDDDEEEKEKEVEDDEEEKEPPLPKLSKLPPAKLARYAPIFTEFQLGCSRASTSSESLESMRYLYEQAHKATHFVIPIARWVPGELLAGLEPRQKIGPSRSILKAIVPVIVYNLDLLTCSEPRLQVSEDPPLGEVDPSLPLAFESRFESGNLRLVTQVAPFLYELLLSPDINERTDHFQWFYFEVSNIMKDVTYTFEIINEMKESSMYREGMQPVMLSLMEAEKEAGGWRRVGENVCYYRNGYKSSQIDEQTGEERKKRNYSSLRFDVKFRHSGDVCYFAYHFPYSYSFLNASLRILLARASVLNVFVREDVMGLSLSGNPLKILTITAPGSAEDVAARSVAVISARVHPGESNSSWMMHGLLEYLTTSTSDIANSVRNQFVFKIMPMLNPDGVVNGSHRCSLAGVDLNRTWDRPDEITNPEIFHAKGVIQYLCEKVKKPLIFVDFHGHSMRYDTFVFGSNPNLSWRKEDQAVQHQQNECIWPDIMQKTCPLFSRDNCEFTVVRSKESSARVVVWRQFGVTASYTLESTYCGFRGRDLKGTQATTNDLKKVGQCVVESFLELLQFKNRL</sequence>
<dbReference type="AlphaFoldDB" id="A0A8S1GMW6"/>
<accession>A0A8S1GMW6</accession>
<keyword evidence="7" id="KW-1185">Reference proteome</keyword>
<dbReference type="OrthoDB" id="10253041at2759"/>
<dbReference type="EMBL" id="CAJGYM010000001">
    <property type="protein sequence ID" value="CAD6184727.1"/>
    <property type="molecule type" value="Genomic_DNA"/>
</dbReference>
<dbReference type="Proteomes" id="UP000835052">
    <property type="component" value="Unassembled WGS sequence"/>
</dbReference>
<organism evidence="6 7">
    <name type="scientific">Caenorhabditis auriculariae</name>
    <dbReference type="NCBI Taxonomy" id="2777116"/>
    <lineage>
        <taxon>Eukaryota</taxon>
        <taxon>Metazoa</taxon>
        <taxon>Ecdysozoa</taxon>
        <taxon>Nematoda</taxon>
        <taxon>Chromadorea</taxon>
        <taxon>Rhabditida</taxon>
        <taxon>Rhabditina</taxon>
        <taxon>Rhabditomorpha</taxon>
        <taxon>Rhabditoidea</taxon>
        <taxon>Rhabditidae</taxon>
        <taxon>Peloderinae</taxon>
        <taxon>Caenorhabditis</taxon>
    </lineage>
</organism>
<evidence type="ECO:0000256" key="4">
    <source>
        <dbReference type="SAM" id="MobiDB-lite"/>
    </source>
</evidence>
<evidence type="ECO:0000313" key="7">
    <source>
        <dbReference type="Proteomes" id="UP000835052"/>
    </source>
</evidence>
<comment type="similarity">
    <text evidence="2 3">Belongs to the peptidase M14 family.</text>
</comment>
<protein>
    <recommendedName>
        <fullName evidence="5">Peptidase M14 domain-containing protein</fullName>
    </recommendedName>
</protein>
<name>A0A8S1GMW6_9PELO</name>
<dbReference type="Pfam" id="PF18027">
    <property type="entry name" value="Pepdidase_M14_N"/>
    <property type="match status" value="1"/>
</dbReference>
<feature type="compositionally biased region" description="Basic and acidic residues" evidence="4">
    <location>
        <begin position="360"/>
        <end position="370"/>
    </location>
</feature>
<dbReference type="SUPFAM" id="SSF53187">
    <property type="entry name" value="Zn-dependent exopeptidases"/>
    <property type="match status" value="1"/>
</dbReference>
<dbReference type="InterPro" id="IPR000834">
    <property type="entry name" value="Peptidase_M14"/>
</dbReference>
<dbReference type="PANTHER" id="PTHR12756:SF11">
    <property type="entry name" value="CYTOSOLIC CARBOXYPEPTIDASE 1"/>
    <property type="match status" value="1"/>
</dbReference>